<dbReference type="EMBL" id="JAEKJZ010000003">
    <property type="protein sequence ID" value="MBN9672156.1"/>
    <property type="molecule type" value="Genomic_DNA"/>
</dbReference>
<dbReference type="Pfam" id="PF01418">
    <property type="entry name" value="HTH_6"/>
    <property type="match status" value="1"/>
</dbReference>
<evidence type="ECO:0000313" key="2">
    <source>
        <dbReference type="EMBL" id="MBN9672156.1"/>
    </source>
</evidence>
<dbReference type="InterPro" id="IPR000281">
    <property type="entry name" value="HTH_RpiR"/>
</dbReference>
<dbReference type="GO" id="GO:0097367">
    <property type="term" value="F:carbohydrate derivative binding"/>
    <property type="evidence" value="ECO:0007669"/>
    <property type="project" value="InterPro"/>
</dbReference>
<dbReference type="GO" id="GO:0003700">
    <property type="term" value="F:DNA-binding transcription factor activity"/>
    <property type="evidence" value="ECO:0007669"/>
    <property type="project" value="InterPro"/>
</dbReference>
<gene>
    <name evidence="2" type="ORF">JF539_17520</name>
</gene>
<accession>A0A939EG83</accession>
<sequence length="290" mass="32530">MPTFQQDRLFSQRILDAYNEMSRGERYLADVLLENPLAILDQTATQLSERAGVSKATTARFFRLLGYPSYKAAQAQARVEGISSGQSQYGSRMQTFRSHKPDLSIHLQSEVQNMVRTLEQQRSDHLDQAVHILARGEKLWVVGFADNYPLAHFARAQLIRVRPDIRLIPLGSFSVAEEFASISASDAFLAFGVLKRIPQFRNVLKSAIGAGSKVVYLTDQMTRTGDDIATVTLRCRTRSTGLFDTVVPTLSLINYLCSALAIYIGESAMERLNMIDEIHAEWDDLLSDHN</sequence>
<protein>
    <submittedName>
        <fullName evidence="2">MurR/RpiR family transcriptional regulator</fullName>
    </submittedName>
</protein>
<evidence type="ECO:0000313" key="3">
    <source>
        <dbReference type="Proteomes" id="UP000664096"/>
    </source>
</evidence>
<dbReference type="PANTHER" id="PTHR30514:SF18">
    <property type="entry name" value="RPIR-FAMILY TRANSCRIPTIONAL REGULATOR"/>
    <property type="match status" value="1"/>
</dbReference>
<feature type="domain" description="HTH rpiR-type" evidence="1">
    <location>
        <begin position="8"/>
        <end position="84"/>
    </location>
</feature>
<dbReference type="Gene3D" id="1.10.10.10">
    <property type="entry name" value="Winged helix-like DNA-binding domain superfamily/Winged helix DNA-binding domain"/>
    <property type="match status" value="1"/>
</dbReference>
<dbReference type="PANTHER" id="PTHR30514">
    <property type="entry name" value="GLUCOKINASE"/>
    <property type="match status" value="1"/>
</dbReference>
<name>A0A939EG83_9HYPH</name>
<dbReference type="AlphaFoldDB" id="A0A939EG83"/>
<dbReference type="InterPro" id="IPR036388">
    <property type="entry name" value="WH-like_DNA-bd_sf"/>
</dbReference>
<dbReference type="InterPro" id="IPR047640">
    <property type="entry name" value="RpiR-like"/>
</dbReference>
<dbReference type="InterPro" id="IPR046348">
    <property type="entry name" value="SIS_dom_sf"/>
</dbReference>
<proteinExistence type="predicted"/>
<dbReference type="RefSeq" id="WP_207141983.1">
    <property type="nucleotide sequence ID" value="NZ_JAEKJZ010000003.1"/>
</dbReference>
<dbReference type="SUPFAM" id="SSF53697">
    <property type="entry name" value="SIS domain"/>
    <property type="match status" value="1"/>
</dbReference>
<dbReference type="GO" id="GO:1901135">
    <property type="term" value="P:carbohydrate derivative metabolic process"/>
    <property type="evidence" value="ECO:0007669"/>
    <property type="project" value="InterPro"/>
</dbReference>
<dbReference type="PROSITE" id="PS51071">
    <property type="entry name" value="HTH_RPIR"/>
    <property type="match status" value="1"/>
</dbReference>
<reference evidence="2" key="1">
    <citation type="submission" date="2020-12" db="EMBL/GenBank/DDBJ databases">
        <title>Oil enriched cultivation method for isolating marine PHA-producing bacteria.</title>
        <authorList>
            <person name="Zheng W."/>
            <person name="Yu S."/>
            <person name="Huang Y."/>
        </authorList>
    </citation>
    <scope>NUCLEOTIDE SEQUENCE</scope>
    <source>
        <strain evidence="2">SY-2-12</strain>
    </source>
</reference>
<dbReference type="GO" id="GO:0003677">
    <property type="term" value="F:DNA binding"/>
    <property type="evidence" value="ECO:0007669"/>
    <property type="project" value="InterPro"/>
</dbReference>
<evidence type="ECO:0000259" key="1">
    <source>
        <dbReference type="PROSITE" id="PS51071"/>
    </source>
</evidence>
<dbReference type="SUPFAM" id="SSF46689">
    <property type="entry name" value="Homeodomain-like"/>
    <property type="match status" value="1"/>
</dbReference>
<dbReference type="Proteomes" id="UP000664096">
    <property type="component" value="Unassembled WGS sequence"/>
</dbReference>
<dbReference type="Gene3D" id="3.40.50.10490">
    <property type="entry name" value="Glucose-6-phosphate isomerase like protein, domain 1"/>
    <property type="match status" value="1"/>
</dbReference>
<comment type="caution">
    <text evidence="2">The sequence shown here is derived from an EMBL/GenBank/DDBJ whole genome shotgun (WGS) entry which is preliminary data.</text>
</comment>
<dbReference type="InterPro" id="IPR009057">
    <property type="entry name" value="Homeodomain-like_sf"/>
</dbReference>
<organism evidence="2 3">
    <name type="scientific">Roseibium aggregatum</name>
    <dbReference type="NCBI Taxonomy" id="187304"/>
    <lineage>
        <taxon>Bacteria</taxon>
        <taxon>Pseudomonadati</taxon>
        <taxon>Pseudomonadota</taxon>
        <taxon>Alphaproteobacteria</taxon>
        <taxon>Hyphomicrobiales</taxon>
        <taxon>Stappiaceae</taxon>
        <taxon>Roseibium</taxon>
    </lineage>
</organism>